<dbReference type="SMART" id="SM00342">
    <property type="entry name" value="HTH_ARAC"/>
    <property type="match status" value="1"/>
</dbReference>
<dbReference type="InterPro" id="IPR035451">
    <property type="entry name" value="Ada-like_dom_sf"/>
</dbReference>
<dbReference type="InterPro" id="IPR014048">
    <property type="entry name" value="MethylDNA_cys_MeTrfase_DNA-bd"/>
</dbReference>
<keyword evidence="5" id="KW-0227">DNA damage</keyword>
<gene>
    <name evidence="12" type="ORF">GCM10010971_23750</name>
</gene>
<keyword evidence="4" id="KW-0808">Transferase</keyword>
<comment type="catalytic activity">
    <reaction evidence="1">
        <text>a 4-O-methyl-thymidine in DNA + L-cysteinyl-[protein] = a thymidine in DNA + S-methyl-L-cysteinyl-[protein]</text>
        <dbReference type="Rhea" id="RHEA:53428"/>
        <dbReference type="Rhea" id="RHEA-COMP:10131"/>
        <dbReference type="Rhea" id="RHEA-COMP:10132"/>
        <dbReference type="Rhea" id="RHEA-COMP:13555"/>
        <dbReference type="Rhea" id="RHEA-COMP:13556"/>
        <dbReference type="ChEBI" id="CHEBI:29950"/>
        <dbReference type="ChEBI" id="CHEBI:82612"/>
        <dbReference type="ChEBI" id="CHEBI:137386"/>
        <dbReference type="ChEBI" id="CHEBI:137387"/>
        <dbReference type="EC" id="2.1.1.63"/>
    </reaction>
</comment>
<dbReference type="PROSITE" id="PS01124">
    <property type="entry name" value="HTH_ARAC_FAMILY_2"/>
    <property type="match status" value="1"/>
</dbReference>
<evidence type="ECO:0000256" key="1">
    <source>
        <dbReference type="ARBA" id="ARBA00001286"/>
    </source>
</evidence>
<sequence length="367" mass="40071">MSAQLVMSAKPAAARDAAFTTDEARWDAVQRRDRHADGQFWYGVSTTGIYCRPSCPSRHALRKHVHFYASQADARAAGLRACKRCKPEQDALASQHADAVARACRMIESAETLPTLAELANAAGLSRYYFHHLFKAITGVTPREYGEAHRAHRVRAELQRTDHVTDALYQAGFGSSGRFYEKSTEMLGMKPKGYQRGGEGVAIRFGVGQCALGAILVAATETGVCSILLGDDPDTLVRDLQDRFPNARLIGADADFEQWMAQVIGFVDDPAIGLALPLDIRGTAFQQRVWQALRAVPPGSTVSYADIAARIGQPRAVRAVAQACAANKLAVAIPCHRVVRHDGGLSGYRWGVERKRALLEREAENTK</sequence>
<dbReference type="PANTHER" id="PTHR10815">
    <property type="entry name" value="METHYLATED-DNA--PROTEIN-CYSTEINE METHYLTRANSFERASE"/>
    <property type="match status" value="1"/>
</dbReference>
<dbReference type="InterPro" id="IPR009057">
    <property type="entry name" value="Homeodomain-like_sf"/>
</dbReference>
<dbReference type="Gene3D" id="1.10.10.60">
    <property type="entry name" value="Homeodomain-like"/>
    <property type="match status" value="1"/>
</dbReference>
<organism evidence="12 13">
    <name type="scientific">Silvimonas amylolytica</name>
    <dbReference type="NCBI Taxonomy" id="449663"/>
    <lineage>
        <taxon>Bacteria</taxon>
        <taxon>Pseudomonadati</taxon>
        <taxon>Pseudomonadota</taxon>
        <taxon>Betaproteobacteria</taxon>
        <taxon>Neisseriales</taxon>
        <taxon>Chitinibacteraceae</taxon>
        <taxon>Silvimonas</taxon>
    </lineage>
</organism>
<dbReference type="PANTHER" id="PTHR10815:SF14">
    <property type="entry name" value="BIFUNCTIONAL TRANSCRIPTIONAL ACTIVATOR_DNA REPAIR ENZYME ADA"/>
    <property type="match status" value="1"/>
</dbReference>
<evidence type="ECO:0000313" key="13">
    <source>
        <dbReference type="Proteomes" id="UP000621859"/>
    </source>
</evidence>
<dbReference type="Pfam" id="PF02805">
    <property type="entry name" value="Ada_Zn_binding"/>
    <property type="match status" value="1"/>
</dbReference>
<keyword evidence="13" id="KW-1185">Reference proteome</keyword>
<evidence type="ECO:0000256" key="2">
    <source>
        <dbReference type="ARBA" id="ARBA00001947"/>
    </source>
</evidence>
<keyword evidence="8" id="KW-0804">Transcription</keyword>
<dbReference type="PROSITE" id="PS00374">
    <property type="entry name" value="MGMT"/>
    <property type="match status" value="1"/>
</dbReference>
<dbReference type="Gene3D" id="3.30.160.70">
    <property type="entry name" value="Methylated DNA-protein cysteine methyltransferase domain"/>
    <property type="match status" value="1"/>
</dbReference>
<keyword evidence="3" id="KW-0489">Methyltransferase</keyword>
<evidence type="ECO:0000256" key="4">
    <source>
        <dbReference type="ARBA" id="ARBA00022679"/>
    </source>
</evidence>
<dbReference type="PIRSF" id="PIRSF000409">
    <property type="entry name" value="Ada"/>
    <property type="match status" value="1"/>
</dbReference>
<dbReference type="Gene3D" id="1.10.10.10">
    <property type="entry name" value="Winged helix-like DNA-binding domain superfamily/Winged helix DNA-binding domain"/>
    <property type="match status" value="1"/>
</dbReference>
<dbReference type="RefSeq" id="WP_188693698.1">
    <property type="nucleotide sequence ID" value="NZ_BMLY01000003.1"/>
</dbReference>
<dbReference type="InterPro" id="IPR004026">
    <property type="entry name" value="Ada_DNA_repair_Zn-bd"/>
</dbReference>
<evidence type="ECO:0000256" key="3">
    <source>
        <dbReference type="ARBA" id="ARBA00022603"/>
    </source>
</evidence>
<feature type="domain" description="HTH araC/xylS-type" evidence="11">
    <location>
        <begin position="101"/>
        <end position="197"/>
    </location>
</feature>
<dbReference type="InterPro" id="IPR036217">
    <property type="entry name" value="MethylDNA_cys_MeTrfase_DNAb"/>
</dbReference>
<dbReference type="InterPro" id="IPR016221">
    <property type="entry name" value="Bifunct_regulatory_prot_Ada"/>
</dbReference>
<dbReference type="SUPFAM" id="SSF53155">
    <property type="entry name" value="Methylated DNA-protein cysteine methyltransferase domain"/>
    <property type="match status" value="1"/>
</dbReference>
<keyword evidence="7" id="KW-0010">Activator</keyword>
<evidence type="ECO:0000256" key="6">
    <source>
        <dbReference type="ARBA" id="ARBA00023015"/>
    </source>
</evidence>
<evidence type="ECO:0000256" key="7">
    <source>
        <dbReference type="ARBA" id="ARBA00023159"/>
    </source>
</evidence>
<dbReference type="NCBIfam" id="NF011964">
    <property type="entry name" value="PRK15435.1"/>
    <property type="match status" value="1"/>
</dbReference>
<dbReference type="Pfam" id="PF12833">
    <property type="entry name" value="HTH_18"/>
    <property type="match status" value="1"/>
</dbReference>
<dbReference type="InterPro" id="IPR001497">
    <property type="entry name" value="MethylDNA_cys_MeTrfase_AS"/>
</dbReference>
<dbReference type="NCBIfam" id="TIGR00589">
    <property type="entry name" value="ogt"/>
    <property type="match status" value="1"/>
</dbReference>
<evidence type="ECO:0000256" key="8">
    <source>
        <dbReference type="ARBA" id="ARBA00023163"/>
    </source>
</evidence>
<evidence type="ECO:0000256" key="10">
    <source>
        <dbReference type="ARBA" id="ARBA00049348"/>
    </source>
</evidence>
<protein>
    <submittedName>
        <fullName evidence="12">AraC family transcriptional regulator</fullName>
    </submittedName>
</protein>
<dbReference type="SUPFAM" id="SSF46767">
    <property type="entry name" value="Methylated DNA-protein cysteine methyltransferase, C-terminal domain"/>
    <property type="match status" value="1"/>
</dbReference>
<dbReference type="CDD" id="cd06445">
    <property type="entry name" value="ATase"/>
    <property type="match status" value="1"/>
</dbReference>
<evidence type="ECO:0000313" key="12">
    <source>
        <dbReference type="EMBL" id="GGP26556.1"/>
    </source>
</evidence>
<dbReference type="InterPro" id="IPR036631">
    <property type="entry name" value="MGMT_N_sf"/>
</dbReference>
<evidence type="ECO:0000259" key="11">
    <source>
        <dbReference type="PROSITE" id="PS01124"/>
    </source>
</evidence>
<evidence type="ECO:0000256" key="9">
    <source>
        <dbReference type="ARBA" id="ARBA00023204"/>
    </source>
</evidence>
<dbReference type="Proteomes" id="UP000621859">
    <property type="component" value="Unassembled WGS sequence"/>
</dbReference>
<comment type="cofactor">
    <cofactor evidence="2">
        <name>Zn(2+)</name>
        <dbReference type="ChEBI" id="CHEBI:29105"/>
    </cofactor>
</comment>
<comment type="caution">
    <text evidence="12">The sequence shown here is derived from an EMBL/GenBank/DDBJ whole genome shotgun (WGS) entry which is preliminary data.</text>
</comment>
<keyword evidence="6" id="KW-0805">Transcription regulation</keyword>
<proteinExistence type="predicted"/>
<keyword evidence="9" id="KW-0234">DNA repair</keyword>
<evidence type="ECO:0000256" key="5">
    <source>
        <dbReference type="ARBA" id="ARBA00022763"/>
    </source>
</evidence>
<name>A0ABQ2PMX2_9NEIS</name>
<comment type="catalytic activity">
    <reaction evidence="10">
        <text>a 6-O-methyl-2'-deoxyguanosine in DNA + L-cysteinyl-[protein] = S-methyl-L-cysteinyl-[protein] + a 2'-deoxyguanosine in DNA</text>
        <dbReference type="Rhea" id="RHEA:24000"/>
        <dbReference type="Rhea" id="RHEA-COMP:10131"/>
        <dbReference type="Rhea" id="RHEA-COMP:10132"/>
        <dbReference type="Rhea" id="RHEA-COMP:11367"/>
        <dbReference type="Rhea" id="RHEA-COMP:11368"/>
        <dbReference type="ChEBI" id="CHEBI:29950"/>
        <dbReference type="ChEBI" id="CHEBI:82612"/>
        <dbReference type="ChEBI" id="CHEBI:85445"/>
        <dbReference type="ChEBI" id="CHEBI:85448"/>
        <dbReference type="EC" id="2.1.1.63"/>
    </reaction>
</comment>
<dbReference type="InterPro" id="IPR036388">
    <property type="entry name" value="WH-like_DNA-bd_sf"/>
</dbReference>
<dbReference type="SUPFAM" id="SSF46689">
    <property type="entry name" value="Homeodomain-like"/>
    <property type="match status" value="1"/>
</dbReference>
<dbReference type="SUPFAM" id="SSF57884">
    <property type="entry name" value="Ada DNA repair protein, N-terminal domain (N-Ada 10)"/>
    <property type="match status" value="1"/>
</dbReference>
<reference evidence="13" key="1">
    <citation type="journal article" date="2019" name="Int. J. Syst. Evol. Microbiol.">
        <title>The Global Catalogue of Microorganisms (GCM) 10K type strain sequencing project: providing services to taxonomists for standard genome sequencing and annotation.</title>
        <authorList>
            <consortium name="The Broad Institute Genomics Platform"/>
            <consortium name="The Broad Institute Genome Sequencing Center for Infectious Disease"/>
            <person name="Wu L."/>
            <person name="Ma J."/>
        </authorList>
    </citation>
    <scope>NUCLEOTIDE SEQUENCE [LARGE SCALE GENOMIC DNA]</scope>
    <source>
        <strain evidence="13">CGMCC 1.8860</strain>
    </source>
</reference>
<dbReference type="Gene3D" id="3.40.10.10">
    <property type="entry name" value="DNA Methylphosphotriester Repair Domain"/>
    <property type="match status" value="1"/>
</dbReference>
<accession>A0ABQ2PMX2</accession>
<dbReference type="InterPro" id="IPR018060">
    <property type="entry name" value="HTH_AraC"/>
</dbReference>
<dbReference type="EMBL" id="BMLY01000003">
    <property type="protein sequence ID" value="GGP26556.1"/>
    <property type="molecule type" value="Genomic_DNA"/>
</dbReference>
<dbReference type="Pfam" id="PF01035">
    <property type="entry name" value="DNA_binding_1"/>
    <property type="match status" value="1"/>
</dbReference>